<dbReference type="InterPro" id="IPR003594">
    <property type="entry name" value="HATPase_dom"/>
</dbReference>
<comment type="catalytic activity">
    <reaction evidence="1">
        <text>ATP + protein L-histidine = ADP + protein N-phospho-L-histidine.</text>
        <dbReference type="EC" id="2.7.13.3"/>
    </reaction>
</comment>
<gene>
    <name evidence="11" type="ORF">MOV92_12115</name>
</gene>
<dbReference type="SMART" id="SM00388">
    <property type="entry name" value="HisKA"/>
    <property type="match status" value="1"/>
</dbReference>
<feature type="domain" description="Response regulatory" evidence="8">
    <location>
        <begin position="1107"/>
        <end position="1228"/>
    </location>
</feature>
<evidence type="ECO:0000313" key="12">
    <source>
        <dbReference type="Proteomes" id="UP000829194"/>
    </source>
</evidence>
<dbReference type="InterPro" id="IPR035965">
    <property type="entry name" value="PAS-like_dom_sf"/>
</dbReference>
<dbReference type="InterPro" id="IPR001789">
    <property type="entry name" value="Sig_transdc_resp-reg_receiver"/>
</dbReference>
<dbReference type="CDD" id="cd01007">
    <property type="entry name" value="PBP2_BvgS_HisK_like"/>
    <property type="match status" value="2"/>
</dbReference>
<dbReference type="RefSeq" id="WP_187313177.1">
    <property type="nucleotide sequence ID" value="NZ_CP011131.1"/>
</dbReference>
<dbReference type="InterPro" id="IPR005467">
    <property type="entry name" value="His_kinase_dom"/>
</dbReference>
<dbReference type="CDD" id="cd00130">
    <property type="entry name" value="PAS"/>
    <property type="match status" value="1"/>
</dbReference>
<dbReference type="Pfam" id="PF00072">
    <property type="entry name" value="Response_reg"/>
    <property type="match status" value="1"/>
</dbReference>
<evidence type="ECO:0000256" key="2">
    <source>
        <dbReference type="ARBA" id="ARBA00012438"/>
    </source>
</evidence>
<dbReference type="SMART" id="SM00448">
    <property type="entry name" value="REC"/>
    <property type="match status" value="1"/>
</dbReference>
<name>A0ABY3XK03_9GAMM</name>
<evidence type="ECO:0000256" key="6">
    <source>
        <dbReference type="SAM" id="SignalP"/>
    </source>
</evidence>
<dbReference type="InterPro" id="IPR011006">
    <property type="entry name" value="CheY-like_superfamily"/>
</dbReference>
<feature type="domain" description="Histidine kinase" evidence="7">
    <location>
        <begin position="766"/>
        <end position="993"/>
    </location>
</feature>
<dbReference type="Pfam" id="PF02518">
    <property type="entry name" value="HATPase_c"/>
    <property type="match status" value="1"/>
</dbReference>
<dbReference type="Pfam" id="PF00512">
    <property type="entry name" value="HisKA"/>
    <property type="match status" value="1"/>
</dbReference>
<dbReference type="CDD" id="cd16922">
    <property type="entry name" value="HATPase_EvgS-ArcB-TorS-like"/>
    <property type="match status" value="1"/>
</dbReference>
<feature type="signal peptide" evidence="6">
    <location>
        <begin position="1"/>
        <end position="19"/>
    </location>
</feature>
<reference evidence="11 12" key="1">
    <citation type="submission" date="2022-03" db="EMBL/GenBank/DDBJ databases">
        <title>Complete genome sequence of Lysobacter capsici VKM B-2533 and Lysobacter gummosus 10.1.1, promising sources of lytic agents.</title>
        <authorList>
            <person name="Tarlachkov S.V."/>
            <person name="Kudryakova I.V."/>
            <person name="Afoshin A.S."/>
            <person name="Leontyevskaya E.A."/>
            <person name="Leontyevskaya N.V."/>
        </authorList>
    </citation>
    <scope>NUCLEOTIDE SEQUENCE [LARGE SCALE GENOMIC DNA]</scope>
    <source>
        <strain evidence="11 12">10.1.1</strain>
    </source>
</reference>
<dbReference type="Gene3D" id="3.30.450.20">
    <property type="entry name" value="PAS domain"/>
    <property type="match status" value="1"/>
</dbReference>
<dbReference type="Gene3D" id="3.40.190.10">
    <property type="entry name" value="Periplasmic binding protein-like II"/>
    <property type="match status" value="4"/>
</dbReference>
<feature type="domain" description="PAS" evidence="9">
    <location>
        <begin position="614"/>
        <end position="690"/>
    </location>
</feature>
<proteinExistence type="predicted"/>
<dbReference type="PROSITE" id="PS50112">
    <property type="entry name" value="PAS"/>
    <property type="match status" value="1"/>
</dbReference>
<dbReference type="Gene3D" id="3.40.50.2300">
    <property type="match status" value="1"/>
</dbReference>
<dbReference type="InterPro" id="IPR000700">
    <property type="entry name" value="PAS-assoc_C"/>
</dbReference>
<dbReference type="CDD" id="cd17546">
    <property type="entry name" value="REC_hyHK_CKI1_RcsC-like"/>
    <property type="match status" value="1"/>
</dbReference>
<dbReference type="PROSITE" id="PS50113">
    <property type="entry name" value="PAC"/>
    <property type="match status" value="1"/>
</dbReference>
<dbReference type="PROSITE" id="PS50110">
    <property type="entry name" value="RESPONSE_REGULATORY"/>
    <property type="match status" value="1"/>
</dbReference>
<evidence type="ECO:0000259" key="9">
    <source>
        <dbReference type="PROSITE" id="PS50112"/>
    </source>
</evidence>
<dbReference type="CDD" id="cd00082">
    <property type="entry name" value="HisKA"/>
    <property type="match status" value="1"/>
</dbReference>
<keyword evidence="12" id="KW-1185">Reference proteome</keyword>
<protein>
    <recommendedName>
        <fullName evidence="2">histidine kinase</fullName>
        <ecNumber evidence="2">2.7.13.3</ecNumber>
    </recommendedName>
</protein>
<evidence type="ECO:0000259" key="8">
    <source>
        <dbReference type="PROSITE" id="PS50110"/>
    </source>
</evidence>
<feature type="modified residue" description="4-aspartylphosphate" evidence="4">
    <location>
        <position position="1156"/>
    </location>
</feature>
<dbReference type="InterPro" id="IPR036641">
    <property type="entry name" value="HPT_dom_sf"/>
</dbReference>
<evidence type="ECO:0000256" key="5">
    <source>
        <dbReference type="SAM" id="MobiDB-lite"/>
    </source>
</evidence>
<dbReference type="SUPFAM" id="SSF52172">
    <property type="entry name" value="CheY-like"/>
    <property type="match status" value="1"/>
</dbReference>
<dbReference type="SMART" id="SM00062">
    <property type="entry name" value="PBPb"/>
    <property type="match status" value="2"/>
</dbReference>
<dbReference type="SUPFAM" id="SSF53850">
    <property type="entry name" value="Periplasmic binding protein-like II"/>
    <property type="match status" value="2"/>
</dbReference>
<dbReference type="InterPro" id="IPR001638">
    <property type="entry name" value="Solute-binding_3/MltF_N"/>
</dbReference>
<keyword evidence="6" id="KW-0732">Signal</keyword>
<accession>A0ABY3XK03</accession>
<organism evidence="11 12">
    <name type="scientific">Lysobacter gummosus</name>
    <dbReference type="NCBI Taxonomy" id="262324"/>
    <lineage>
        <taxon>Bacteria</taxon>
        <taxon>Pseudomonadati</taxon>
        <taxon>Pseudomonadota</taxon>
        <taxon>Gammaproteobacteria</taxon>
        <taxon>Lysobacterales</taxon>
        <taxon>Lysobacteraceae</taxon>
        <taxon>Lysobacter</taxon>
    </lineage>
</organism>
<dbReference type="SMART" id="SM00387">
    <property type="entry name" value="HATPase_c"/>
    <property type="match status" value="1"/>
</dbReference>
<keyword evidence="3 4" id="KW-0597">Phosphoprotein</keyword>
<feature type="region of interest" description="Disordered" evidence="5">
    <location>
        <begin position="49"/>
        <end position="69"/>
    </location>
</feature>
<dbReference type="Pfam" id="PF08447">
    <property type="entry name" value="PAS_3"/>
    <property type="match status" value="1"/>
</dbReference>
<dbReference type="EMBL" id="CP093547">
    <property type="protein sequence ID" value="UNP31947.1"/>
    <property type="molecule type" value="Genomic_DNA"/>
</dbReference>
<dbReference type="Gene3D" id="3.30.565.10">
    <property type="entry name" value="Histidine kinase-like ATPase, C-terminal domain"/>
    <property type="match status" value="1"/>
</dbReference>
<dbReference type="PRINTS" id="PR00344">
    <property type="entry name" value="BCTRLSENSOR"/>
</dbReference>
<evidence type="ECO:0000256" key="3">
    <source>
        <dbReference type="ARBA" id="ARBA00022553"/>
    </source>
</evidence>
<evidence type="ECO:0000259" key="7">
    <source>
        <dbReference type="PROSITE" id="PS50109"/>
    </source>
</evidence>
<evidence type="ECO:0000256" key="4">
    <source>
        <dbReference type="PROSITE-ProRule" id="PRU00169"/>
    </source>
</evidence>
<dbReference type="Pfam" id="PF00497">
    <property type="entry name" value="SBP_bac_3"/>
    <property type="match status" value="2"/>
</dbReference>
<dbReference type="PANTHER" id="PTHR45339">
    <property type="entry name" value="HYBRID SIGNAL TRANSDUCTION HISTIDINE KINASE J"/>
    <property type="match status" value="1"/>
</dbReference>
<dbReference type="SUPFAM" id="SSF55874">
    <property type="entry name" value="ATPase domain of HSP90 chaperone/DNA topoisomerase II/histidine kinase"/>
    <property type="match status" value="1"/>
</dbReference>
<dbReference type="InterPro" id="IPR013655">
    <property type="entry name" value="PAS_fold_3"/>
</dbReference>
<dbReference type="Proteomes" id="UP000829194">
    <property type="component" value="Chromosome"/>
</dbReference>
<dbReference type="InterPro" id="IPR004358">
    <property type="entry name" value="Sig_transdc_His_kin-like_C"/>
</dbReference>
<dbReference type="SUPFAM" id="SSF47226">
    <property type="entry name" value="Histidine-containing phosphotransfer domain, HPT domain"/>
    <property type="match status" value="1"/>
</dbReference>
<evidence type="ECO:0000256" key="1">
    <source>
        <dbReference type="ARBA" id="ARBA00000085"/>
    </source>
</evidence>
<dbReference type="InterPro" id="IPR036097">
    <property type="entry name" value="HisK_dim/P_sf"/>
</dbReference>
<dbReference type="InterPro" id="IPR000014">
    <property type="entry name" value="PAS"/>
</dbReference>
<dbReference type="SUPFAM" id="SSF55785">
    <property type="entry name" value="PYP-like sensor domain (PAS domain)"/>
    <property type="match status" value="1"/>
</dbReference>
<dbReference type="Gene3D" id="1.10.287.130">
    <property type="match status" value="1"/>
</dbReference>
<dbReference type="PROSITE" id="PS50109">
    <property type="entry name" value="HIS_KIN"/>
    <property type="match status" value="1"/>
</dbReference>
<dbReference type="InterPro" id="IPR003661">
    <property type="entry name" value="HisK_dim/P_dom"/>
</dbReference>
<dbReference type="PANTHER" id="PTHR45339:SF5">
    <property type="entry name" value="HISTIDINE KINASE"/>
    <property type="match status" value="1"/>
</dbReference>
<evidence type="ECO:0000259" key="10">
    <source>
        <dbReference type="PROSITE" id="PS50113"/>
    </source>
</evidence>
<feature type="chain" id="PRO_5046288608" description="histidine kinase" evidence="6">
    <location>
        <begin position="20"/>
        <end position="1363"/>
    </location>
</feature>
<feature type="domain" description="PAC" evidence="10">
    <location>
        <begin position="693"/>
        <end position="748"/>
    </location>
</feature>
<sequence length="1363" mass="147478">MFRWTLAMAFGLAAFAGLANEATAPVRTDSPQTNAVTRALPDALVQVGTDSQDRAQDTGPASSGASAATIPDSIVATPVTAPARTGPVIAPPLSVRSGTAALPRRVRVAVSDWGTMPFDDYNQGHPRGFSVELLEEILRPRGIDLEYVRASNTEDMLKSLCEGRVDLAVNVLITYERSRCLSYTDPILQVSMYAVKRKDDTRPLTQDNLKRMRMAVPAAMMEHTRNRQRYPQTELVPVADSAQALRAIEDDRADVYFEAPYTLDWYLRQGGYPRLELVPGTQIPPSMQQPDLAVLYAAPHAQLPLLKLIDEEIKRDPARVDRLRVQWLRGDFENADLNGELTSAQREWLGRLPKLRMVLNDNAAPLSARDNDGNPVGILPDYAQIVEDRLGIRFQPVNANGFKGAATALTTGAADLAVIPIGALPGAHWIYSQPIERIPVVIVTVQGAASPIGLESLGGKRVSVTHLHLTGRAVLKAAPEVNLVGVTTDAEGLKLLAAGKVDAHVGNLVVIDRLINTQYPSSDLQVTPAGSDEELAFAADRRLTPLMTIIDQQLATVPQVERQRIHNHWISAKYNYGVPWSRVIVILGVAVLVIGAIAAGYLRLRHESRRREAADSKLREVAGNLPGVVFKAQRDSDGRLRFPYLTGRPEPLFGIDAEAIVADARALFARIHPDDRAGVLDAIAAAEQARSEINADFRVATEDGSIRWVRVNALPRQTQPGEDAGAAGYTGYFLDVTHAHAQAAALEAAKELAEAATRAKSNFLATMSHEIRTPMGGMVGMLELLEQSRLDDDQHVLLGHMHDSARALQDILDDILDVSKIEAGHLRIEHAPLQPRVLADSVVMHIAAICRKKGLRLDARIDAAVQRFYLGDAMRLRQVLLNLLGNAVKFTERGGVWLDIRLEPGAAQDRAGNAGALLRIEAGDTGIGMDPEQVARVFEPFHQADDSTSRRFGGTGLGLSICRSLVELMGGAIHIDSAVGEGTRVIATVPLGLFDAPGADNAGLRVAVTLDDARRADALRQLLLALGHEPVGSDAPAELWFDDGDAANTVRVVRMPGTSAAADYVIDANPLLHLHVVRACAWARDPSGEGQSERDYTAPAAVRHDARILVVEDNAVNRELIRRQLLQLGYGCDLCNDGRSALAALQHGGYDLLLTDCQMPLMDGYTLTREIRACERERERGGLRLPIVAITASALPEQVDLCRAAGMDAYLTKPVHLAELRETLQRWIPAQSRSHDAAGVAAQPQTDAPALTAAFPQVYAQELTAAFPPALHAVLPLLLRELPHDQERLAQALASGSGAAVAAAVHRVVGSVALYDAEIARAGQQLEARLLSQPLPELLGEADAFAERLQGLRERLQQAIGPG</sequence>
<dbReference type="SUPFAM" id="SSF47384">
    <property type="entry name" value="Homodimeric domain of signal transducing histidine kinase"/>
    <property type="match status" value="1"/>
</dbReference>
<dbReference type="InterPro" id="IPR036890">
    <property type="entry name" value="HATPase_C_sf"/>
</dbReference>
<evidence type="ECO:0000313" key="11">
    <source>
        <dbReference type="EMBL" id="UNP31947.1"/>
    </source>
</evidence>
<dbReference type="EC" id="2.7.13.3" evidence="2"/>